<keyword evidence="2" id="KW-1185">Reference proteome</keyword>
<gene>
    <name evidence="1" type="ORF">RS3R1_17330</name>
</gene>
<dbReference type="Proteomes" id="UP001145022">
    <property type="component" value="Unassembled WGS sequence"/>
</dbReference>
<reference evidence="1" key="3">
    <citation type="journal article" date="2023" name="J. Biotechnol.">
        <title>Draft Genome Sequences of Endophytic Pseudomonas Strains, Isolated from the Interior of Brassicaceae Plants.</title>
        <authorList>
            <person name="Kaneko H."/>
            <person name="Furuya T."/>
        </authorList>
    </citation>
    <scope>NUCLEOTIDE SEQUENCE</scope>
    <source>
        <strain evidence="1">RS3R-1</strain>
    </source>
</reference>
<proteinExistence type="predicted"/>
<name>A0ABQ5PGK1_9PSED</name>
<dbReference type="EMBL" id="BSCQ01000028">
    <property type="protein sequence ID" value="GLH42646.1"/>
    <property type="molecule type" value="Genomic_DNA"/>
</dbReference>
<reference evidence="1" key="2">
    <citation type="submission" date="2022-11" db="EMBL/GenBank/DDBJ databases">
        <title>Draft genome sequencing of Pseudomonas atacamensis RS3R1.</title>
        <authorList>
            <person name="Furuya T."/>
            <person name="Kaneko H."/>
        </authorList>
    </citation>
    <scope>NUCLEOTIDE SEQUENCE</scope>
    <source>
        <strain evidence="1">RS3R-1</strain>
    </source>
</reference>
<comment type="caution">
    <text evidence="1">The sequence shown here is derived from an EMBL/GenBank/DDBJ whole genome shotgun (WGS) entry which is preliminary data.</text>
</comment>
<accession>A0ABQ5PGK1</accession>
<organism evidence="1 2">
    <name type="scientific">Pseudomonas atacamensis</name>
    <dbReference type="NCBI Taxonomy" id="2565368"/>
    <lineage>
        <taxon>Bacteria</taxon>
        <taxon>Pseudomonadati</taxon>
        <taxon>Pseudomonadota</taxon>
        <taxon>Gammaproteobacteria</taxon>
        <taxon>Pseudomonadales</taxon>
        <taxon>Pseudomonadaceae</taxon>
        <taxon>Pseudomonas</taxon>
    </lineage>
</organism>
<evidence type="ECO:0000313" key="1">
    <source>
        <dbReference type="EMBL" id="GLH42646.1"/>
    </source>
</evidence>
<sequence length="115" mass="12929">MGLGLGSLSGNRFREQARSHNWVGGGQLQVGWLLGRHRWQASSHRDRVRPEDIGQLGNRFREQARSHNWVGGGQLQVGGLLGRHRWQASSHRKQDQDQKIAAFSSSYSWIALGFG</sequence>
<evidence type="ECO:0000313" key="2">
    <source>
        <dbReference type="Proteomes" id="UP001145022"/>
    </source>
</evidence>
<protein>
    <submittedName>
        <fullName evidence="1">Uncharacterized protein</fullName>
    </submittedName>
</protein>
<reference evidence="1" key="1">
    <citation type="journal article" date="2021" name="Sci. Rep.">
        <title>An efficient direct screening system for microorganisms that activate plant immune responses based on plant-microbe interactions using cultured plant cells.</title>
        <authorList>
            <person name="Kurokawa M."/>
            <person name="Nakano M."/>
            <person name="Kitahata N."/>
            <person name="Kuchitsu K."/>
            <person name="Furuya T."/>
        </authorList>
    </citation>
    <scope>NUCLEOTIDE SEQUENCE</scope>
    <source>
        <strain evidence="1">RS3R-1</strain>
    </source>
</reference>